<keyword evidence="2" id="KW-1185">Reference proteome</keyword>
<proteinExistence type="predicted"/>
<evidence type="ECO:0000313" key="2">
    <source>
        <dbReference type="Proteomes" id="UP000821845"/>
    </source>
</evidence>
<reference evidence="1" key="1">
    <citation type="submission" date="2020-05" db="EMBL/GenBank/DDBJ databases">
        <title>Large-scale comparative analyses of tick genomes elucidate their genetic diversity and vector capacities.</title>
        <authorList>
            <person name="Jia N."/>
            <person name="Wang J."/>
            <person name="Shi W."/>
            <person name="Du L."/>
            <person name="Sun Y."/>
            <person name="Zhan W."/>
            <person name="Jiang J."/>
            <person name="Wang Q."/>
            <person name="Zhang B."/>
            <person name="Ji P."/>
            <person name="Sakyi L.B."/>
            <person name="Cui X."/>
            <person name="Yuan T."/>
            <person name="Jiang B."/>
            <person name="Yang W."/>
            <person name="Lam T.T.-Y."/>
            <person name="Chang Q."/>
            <person name="Ding S."/>
            <person name="Wang X."/>
            <person name="Zhu J."/>
            <person name="Ruan X."/>
            <person name="Zhao L."/>
            <person name="Wei J."/>
            <person name="Que T."/>
            <person name="Du C."/>
            <person name="Cheng J."/>
            <person name="Dai P."/>
            <person name="Han X."/>
            <person name="Huang E."/>
            <person name="Gao Y."/>
            <person name="Liu J."/>
            <person name="Shao H."/>
            <person name="Ye R."/>
            <person name="Li L."/>
            <person name="Wei W."/>
            <person name="Wang X."/>
            <person name="Wang C."/>
            <person name="Yang T."/>
            <person name="Huo Q."/>
            <person name="Li W."/>
            <person name="Guo W."/>
            <person name="Chen H."/>
            <person name="Zhou L."/>
            <person name="Ni X."/>
            <person name="Tian J."/>
            <person name="Zhou Y."/>
            <person name="Sheng Y."/>
            <person name="Liu T."/>
            <person name="Pan Y."/>
            <person name="Xia L."/>
            <person name="Li J."/>
            <person name="Zhao F."/>
            <person name="Cao W."/>
        </authorList>
    </citation>
    <scope>NUCLEOTIDE SEQUENCE</scope>
    <source>
        <strain evidence="1">Hyas-2018</strain>
    </source>
</reference>
<name>A0ACB7RPF2_HYAAI</name>
<comment type="caution">
    <text evidence="1">The sequence shown here is derived from an EMBL/GenBank/DDBJ whole genome shotgun (WGS) entry which is preliminary data.</text>
</comment>
<evidence type="ECO:0000313" key="1">
    <source>
        <dbReference type="EMBL" id="KAH6922359.1"/>
    </source>
</evidence>
<gene>
    <name evidence="1" type="ORF">HPB50_013399</name>
</gene>
<organism evidence="1 2">
    <name type="scientific">Hyalomma asiaticum</name>
    <name type="common">Tick</name>
    <dbReference type="NCBI Taxonomy" id="266040"/>
    <lineage>
        <taxon>Eukaryota</taxon>
        <taxon>Metazoa</taxon>
        <taxon>Ecdysozoa</taxon>
        <taxon>Arthropoda</taxon>
        <taxon>Chelicerata</taxon>
        <taxon>Arachnida</taxon>
        <taxon>Acari</taxon>
        <taxon>Parasitiformes</taxon>
        <taxon>Ixodida</taxon>
        <taxon>Ixodoidea</taxon>
        <taxon>Ixodidae</taxon>
        <taxon>Hyalomminae</taxon>
        <taxon>Hyalomma</taxon>
    </lineage>
</organism>
<dbReference type="Proteomes" id="UP000821845">
    <property type="component" value="Chromosome 9"/>
</dbReference>
<dbReference type="EMBL" id="CM023489">
    <property type="protein sequence ID" value="KAH6922359.1"/>
    <property type="molecule type" value="Genomic_DNA"/>
</dbReference>
<protein>
    <submittedName>
        <fullName evidence="1">Uncharacterized protein</fullName>
    </submittedName>
</protein>
<sequence length="294" mass="31858">MDPKRSGLHESVQKMAWLERRQVKASLGPEDDPSMVWLALPGGSFQLSGLVSSPERHSGSRSLPCTCTSMQATAGEVAACSDVRPSTAMAQRDWVLGPAGPLRARPNRTRAVAASRIRLDQHGLNFCLGRLVQHPCVSVARASPVQHSTVCAVLKCCSTQLRCGSSAIGVPRLSRDTTRRNSGAIVRNQRPTSKPRIPLGTARHCSVALDPASGPNIGTWDLGTSATLDLTRLCGPLYLVTHHISPGRTSRLSRSSGLYCAWPEFCEHTSCQHTLLYRFSVLGVLHQHLRGIYP</sequence>
<accession>A0ACB7RPF2</accession>